<proteinExistence type="predicted"/>
<dbReference type="AlphaFoldDB" id="A0A7V8NUK5"/>
<dbReference type="SUPFAM" id="SSF51011">
    <property type="entry name" value="Glycosyl hydrolase domain"/>
    <property type="match status" value="1"/>
</dbReference>
<dbReference type="Gene3D" id="2.60.40.1180">
    <property type="entry name" value="Golgi alpha-mannosidase II"/>
    <property type="match status" value="1"/>
</dbReference>
<dbReference type="GO" id="GO:0046556">
    <property type="term" value="F:alpha-L-arabinofuranosidase activity"/>
    <property type="evidence" value="ECO:0007669"/>
    <property type="project" value="InterPro"/>
</dbReference>
<sequence length="75" mass="8156">VNPLPDEDLEIQCALRGAIAKNSRALLLHDSDWNASNSFDAPDRVVPKPHPVKVEGSTVRLDLPRMSVATVTLTP</sequence>
<dbReference type="GO" id="GO:0046373">
    <property type="term" value="P:L-arabinose metabolic process"/>
    <property type="evidence" value="ECO:0007669"/>
    <property type="project" value="InterPro"/>
</dbReference>
<accession>A0A7V8NUK5</accession>
<evidence type="ECO:0000313" key="3">
    <source>
        <dbReference type="Proteomes" id="UP000567293"/>
    </source>
</evidence>
<evidence type="ECO:0000313" key="2">
    <source>
        <dbReference type="EMBL" id="MBA0087814.1"/>
    </source>
</evidence>
<dbReference type="InterPro" id="IPR010720">
    <property type="entry name" value="Alpha-L-AF_C"/>
</dbReference>
<protein>
    <submittedName>
        <fullName evidence="2">Alpha-L-arabinofuranosidase</fullName>
    </submittedName>
</protein>
<feature type="non-terminal residue" evidence="2">
    <location>
        <position position="1"/>
    </location>
</feature>
<dbReference type="Proteomes" id="UP000567293">
    <property type="component" value="Unassembled WGS sequence"/>
</dbReference>
<evidence type="ECO:0000259" key="1">
    <source>
        <dbReference type="Pfam" id="PF06964"/>
    </source>
</evidence>
<name>A0A7V8NUK5_9BACT</name>
<dbReference type="InterPro" id="IPR013780">
    <property type="entry name" value="Glyco_hydro_b"/>
</dbReference>
<keyword evidence="3" id="KW-1185">Reference proteome</keyword>
<gene>
    <name evidence="2" type="ORF">HRJ53_22740</name>
</gene>
<dbReference type="Pfam" id="PF06964">
    <property type="entry name" value="Alpha-L-AF_C"/>
    <property type="match status" value="1"/>
</dbReference>
<organism evidence="2 3">
    <name type="scientific">Candidatus Acidiferrum panamense</name>
    <dbReference type="NCBI Taxonomy" id="2741543"/>
    <lineage>
        <taxon>Bacteria</taxon>
        <taxon>Pseudomonadati</taxon>
        <taxon>Acidobacteriota</taxon>
        <taxon>Terriglobia</taxon>
        <taxon>Candidatus Acidiferrales</taxon>
        <taxon>Candidatus Acidiferrum</taxon>
    </lineage>
</organism>
<dbReference type="EMBL" id="JACDQQ010002199">
    <property type="protein sequence ID" value="MBA0087814.1"/>
    <property type="molecule type" value="Genomic_DNA"/>
</dbReference>
<reference evidence="2" key="1">
    <citation type="submission" date="2020-06" db="EMBL/GenBank/DDBJ databases">
        <title>Legume-microbial interactions unlock mineral nutrients during tropical forest succession.</title>
        <authorList>
            <person name="Epihov D.Z."/>
        </authorList>
    </citation>
    <scope>NUCLEOTIDE SEQUENCE [LARGE SCALE GENOMIC DNA]</scope>
    <source>
        <strain evidence="2">Pan2503</strain>
    </source>
</reference>
<comment type="caution">
    <text evidence="2">The sequence shown here is derived from an EMBL/GenBank/DDBJ whole genome shotgun (WGS) entry which is preliminary data.</text>
</comment>
<feature type="domain" description="Alpha-L-arabinofuranosidase C-terminal" evidence="1">
    <location>
        <begin position="6"/>
        <end position="67"/>
    </location>
</feature>